<keyword evidence="3" id="KW-1185">Reference proteome</keyword>
<dbReference type="Gene3D" id="3.30.70.2150">
    <property type="match status" value="5"/>
</dbReference>
<dbReference type="InterPro" id="IPR050708">
    <property type="entry name" value="T6SS_VgrG/RHS"/>
</dbReference>
<evidence type="ECO:0000259" key="1">
    <source>
        <dbReference type="Pfam" id="PF18416"/>
    </source>
</evidence>
<proteinExistence type="predicted"/>
<gene>
    <name evidence="2" type="ORF">SAMN05444352_13611</name>
</gene>
<dbReference type="Proteomes" id="UP000198407">
    <property type="component" value="Unassembled WGS sequence"/>
</dbReference>
<name>A0A239LI52_9PSED</name>
<dbReference type="InterPro" id="IPR041029">
    <property type="entry name" value="GbpA_2"/>
</dbReference>
<dbReference type="PANTHER" id="PTHR32305">
    <property type="match status" value="1"/>
</dbReference>
<accession>A0A239LI52</accession>
<organism evidence="2 3">
    <name type="scientific">Pseudomonas japonica</name>
    <dbReference type="NCBI Taxonomy" id="256466"/>
    <lineage>
        <taxon>Bacteria</taxon>
        <taxon>Pseudomonadati</taxon>
        <taxon>Pseudomonadota</taxon>
        <taxon>Gammaproteobacteria</taxon>
        <taxon>Pseudomonadales</taxon>
        <taxon>Pseudomonadaceae</taxon>
        <taxon>Pseudomonas</taxon>
    </lineage>
</organism>
<dbReference type="Pfam" id="PF18416">
    <property type="entry name" value="GbpA_2"/>
    <property type="match status" value="1"/>
</dbReference>
<feature type="domain" description="N-acetylglucosamine binding protein A" evidence="1">
    <location>
        <begin position="218"/>
        <end position="304"/>
    </location>
</feature>
<dbReference type="OrthoDB" id="5862074at2"/>
<sequence>MDYPTWESNGAIDSDRSALTSTRLQAVVVDKMTGELLESTVFTPKKARLGQHQWPKDFADHINRHLKLACAGEFGTDGLVTLESTYRNELWAAPGVRVFATHLRTAYWEAIGWLTGTHDLEADHILITEVRSKHTDTLYETLVYQPGPIAGEGWPSELAKFINKHSLFVAAGKEISAEAAAAISSGSVLYAPLPSRNKNQVHAPVGSDLTFRVLTERWKDVGQIRSDRGCLAGRQLTAVVIDNSTEEILERTSFTPPAANRGFSSWPKLFADHINKELKLARAGKFDTTDPGTTWSTYSNRLWTALPGTRVFTTGLHADAWESVATINGGALTLTSVVTVQACSALTGKVHETLNFTPGSERLDAALWGQDLARYINANSLLLRAGRPWKKGEYPSATLEAADNDTDICYPTPSRGLNLVWVPKGSGLAVNLSIGEWEKSTLGIDSDRAAMEGRPITAVVIDSVSEEILETTVFIPQKDRRGSVTWPKDCANHINQHSRWMRVGECDEKGFSGKESTWDNYLWTPPGIRGFIAGCWNAAYWENIGSLNGGALGTQAVVSVRVCSRVTGKVYETLNFSPAKDRLRPDQWGQDLARHINQHSVFLRAGREWRADELDAAAMKSEGQELFYPTGSSSGSNILWAPKGSLLSVEISGDCLQVPGAAPAIPYRVEVDNFSGVYSCKVPLATVVGNNGAGPEFKLEFDVSRSRAELNVSSIFEVIDVEGGKTIGRTLRLRTANGIYHSIELTDSDDVSLVLGDVNLSLSPGRWVLEYAGGGVEYFTGVRHFQYGEMDDYHREGFYLPKRIENCAGLGLSLSWEDSKYMKFHIAVLSKENVPIVAPVVAVLKSVIDDCGQTLVRGEYTKTSYGLIVFPDRSDLKMRCDLSFSDYDFDKNFLENVFGKVSQPFSSARPEKITFTYANAEKADLKFSFNDSDLKSITSSASDMLDELTSDKLGRVTKHVRRNASDTVSSCSYAYNEKDRSTVLTKESADIKATEEYHYEATVNRLKKHVMKSAGCELSKEYTYTSDTKAKTHKVEMKVTHAKDKKTRTETTALTLDEHGNVIKREEDGFITEWTYYRGDPEVKGKEISSSRVEKQTSGIGLVFGWAIDYINPVGWCNSIFNDKGLTWGTDYEREKYFSARATKHEKKVFGLPLELNYPGNLQFFTRDVESERLYTMSGDKRVDLKWTFYSYTTLKHFKGDARLLGMVVDKKVIIHNPVSADNKKIDSHAGGERHSYTYHANTSAVGCYGEIATSEIILIGKDGKDIADSKRKESYNTLAATTDHSTHIHYDEVTQESVTSAGLTSWLFKDLMTGNVRREMHGGAGQDKYMDYDAHGRLKTLKFLKESHSDVLQTYTHGYYRHGDLRQEVVTSDAGNSVRNVLDLSGRLVQHQRLISAATGWRTLQAYRYDGLGRETECIEYDHGADGRFLSRSVTSIAYDHWGRANRVSTDGQCQCSDYDPVALTLTEWSEGLDKKVHGGKTVTHFNANQTPASVQIQDDNGKELGKQSFTYTRKTEISKITSTRGDTAFEYDAFGRTVLVQQQDVKFHSTYPAHTRAPVAAKASMQWNKDSAEQSLELGTQTVDVFGRVTGLQRGGFKQSYSYSVAGRLGQPGVIAGDLATHRPKEEALLLDECTFGVCESFTGQVAQTALDTSSHYSLQRRLLRVVDAFGQHTHYHYTREGIYRAQANHEMSSQVRRGSNGRVEEECSRVAGSGHVVRTTFTYDGRGRESQRRIEVSGFEELSLQRTYDENGRLKRALTCQGSKNTVIRDENYTYSTSGSLLRYTCAGSHKPLTFDFEQEQIDFEHDPAGGVSKSTLKVTREAYGTHNVINACTYGGTGISAETLSELSVKREGRKTGRVITCGSDTSGRLETLKYMYEGSTTNGEYKLAYNVNGRLHQIQDVKNDYTTAYTYDMAGKLVGRKDSLRTVDLLYRNNLPYAQIRHTHASDTVQRMVLVNQSDACELQRIDTTRAGKAGDSAYTLEIKDAHGSIIASYDLSGNSTRFLSYTPYGERPTSHDDLSWRGFNGEVLDPEMLGIYHLGQGYRVYSPWMMRFITGDSESPFGVGGANAYAYCYGDPVNYCDPSGHQVIGRYTHSERAYFSDPLVEAIVTGVIGLALGGAGGLAAFGVMGAVVAGGLSAASTGLGVGALYVGKSNPDLAGMMQMFAFALDFDGTFGSVASRPGLRGAGIRPRSSLELPASGNLARTSNRPDGVRSYVLKSDGGADLFVLHTHPKNKHLLIDAHGSSIHGFHYANGNVPPRVFSTDVTPEIGFYADHGFTTTFPKNKGYLDVLNGKAAPSNFYQGTYPNYILSELSTEFVARERGLNLKNAKLLKKDLFDLVQKGWTGMDYLTPLSPVALDRVFAILKREGFSYQMVSGLHCRGRLMHDRWHAAARKAIRQRLYQLERDYGLNPIKLD</sequence>
<dbReference type="InterPro" id="IPR022385">
    <property type="entry name" value="Rhs_assc_core"/>
</dbReference>
<dbReference type="Gene3D" id="2.180.10.10">
    <property type="entry name" value="RHS repeat-associated core"/>
    <property type="match status" value="3"/>
</dbReference>
<dbReference type="NCBIfam" id="TIGR03696">
    <property type="entry name" value="Rhs_assc_core"/>
    <property type="match status" value="1"/>
</dbReference>
<dbReference type="STRING" id="1215104.GCA_000730585_00521"/>
<protein>
    <submittedName>
        <fullName evidence="2">RHS repeat-associated core domain-containing protein</fullName>
    </submittedName>
</protein>
<reference evidence="3" key="1">
    <citation type="submission" date="2017-06" db="EMBL/GenBank/DDBJ databases">
        <authorList>
            <person name="Varghese N."/>
            <person name="Submissions S."/>
        </authorList>
    </citation>
    <scope>NUCLEOTIDE SEQUENCE [LARGE SCALE GENOMIC DNA]</scope>
    <source>
        <strain evidence="3">DSM 22348</strain>
    </source>
</reference>
<evidence type="ECO:0000313" key="2">
    <source>
        <dbReference type="EMBL" id="SNT29513.1"/>
    </source>
</evidence>
<evidence type="ECO:0000313" key="3">
    <source>
        <dbReference type="Proteomes" id="UP000198407"/>
    </source>
</evidence>
<dbReference type="PANTHER" id="PTHR32305:SF15">
    <property type="entry name" value="PROTEIN RHSA-RELATED"/>
    <property type="match status" value="1"/>
</dbReference>
<dbReference type="EMBL" id="FZOL01000036">
    <property type="protein sequence ID" value="SNT29513.1"/>
    <property type="molecule type" value="Genomic_DNA"/>
</dbReference>